<dbReference type="AlphaFoldDB" id="A0A7C8IBP1"/>
<proteinExistence type="predicted"/>
<gene>
    <name evidence="3" type="ORF">BDV95DRAFT_603048</name>
</gene>
<keyword evidence="4" id="KW-1185">Reference proteome</keyword>
<dbReference type="EMBL" id="JAADJZ010000004">
    <property type="protein sequence ID" value="KAF2875637.1"/>
    <property type="molecule type" value="Genomic_DNA"/>
</dbReference>
<evidence type="ECO:0000256" key="1">
    <source>
        <dbReference type="SAM" id="MobiDB-lite"/>
    </source>
</evidence>
<evidence type="ECO:0000313" key="3">
    <source>
        <dbReference type="EMBL" id="KAF2875637.1"/>
    </source>
</evidence>
<feature type="compositionally biased region" description="Polar residues" evidence="1">
    <location>
        <begin position="429"/>
        <end position="438"/>
    </location>
</feature>
<comment type="caution">
    <text evidence="3">The sequence shown here is derived from an EMBL/GenBank/DDBJ whole genome shotgun (WGS) entry which is preliminary data.</text>
</comment>
<feature type="domain" description="DUF7918" evidence="2">
    <location>
        <begin position="45"/>
        <end position="232"/>
    </location>
</feature>
<feature type="compositionally biased region" description="Low complexity" evidence="1">
    <location>
        <begin position="340"/>
        <end position="353"/>
    </location>
</feature>
<feature type="compositionally biased region" description="Basic and acidic residues" evidence="1">
    <location>
        <begin position="256"/>
        <end position="278"/>
    </location>
</feature>
<protein>
    <recommendedName>
        <fullName evidence="2">DUF7918 domain-containing protein</fullName>
    </recommendedName>
</protein>
<sequence>MPTYRGINVALHSQFDIETLPEYLPQPQAYYAEQGTTAKAPALIDDGSSTCCVYVPVLPGSQFWIGYSVSPPVPADQQFLFKLFINGAHIVSWSTGKDEGWKGKTMFALYEREEGGKKRMERRVLCFTPSNRKNGEWKDVQDAFDEDARVEIRVHRAHGRRRVARQAEEFARSSHAQNGRGINLINAGRAGAEHPKRFYKFALIDPIDQPFATFRYYYRTWEQIRYLGLLGREAGVSEDVSEIMSVIEPEGADTPDLEKVAKADASRNEEESRVKKPDSNAVDGSEAQTCAPSDDSVIDEGIFDGPSDKQAHLRYSCVRTPPHLYRLSIPPSCKLEPPERSSSLYSRPLPSIPQKSDSTSSTSYRPHPAYPVEDWLEKTPSPVKSVRDNISTPPLKKCRALSATSLLSAVAQVWKRRGTPSGEFASEAGSRNTVRSVS</sequence>
<dbReference type="InterPro" id="IPR057678">
    <property type="entry name" value="DUF7918"/>
</dbReference>
<feature type="region of interest" description="Disordered" evidence="1">
    <location>
        <begin position="328"/>
        <end position="376"/>
    </location>
</feature>
<organism evidence="3 4">
    <name type="scientific">Massariosphaeria phaeospora</name>
    <dbReference type="NCBI Taxonomy" id="100035"/>
    <lineage>
        <taxon>Eukaryota</taxon>
        <taxon>Fungi</taxon>
        <taxon>Dikarya</taxon>
        <taxon>Ascomycota</taxon>
        <taxon>Pezizomycotina</taxon>
        <taxon>Dothideomycetes</taxon>
        <taxon>Pleosporomycetidae</taxon>
        <taxon>Pleosporales</taxon>
        <taxon>Pleosporales incertae sedis</taxon>
        <taxon>Massariosphaeria</taxon>
    </lineage>
</organism>
<feature type="compositionally biased region" description="Polar residues" evidence="1">
    <location>
        <begin position="354"/>
        <end position="364"/>
    </location>
</feature>
<dbReference type="Pfam" id="PF25534">
    <property type="entry name" value="DUF7918"/>
    <property type="match status" value="1"/>
</dbReference>
<dbReference type="Proteomes" id="UP000481861">
    <property type="component" value="Unassembled WGS sequence"/>
</dbReference>
<dbReference type="OrthoDB" id="436496at2759"/>
<feature type="region of interest" description="Disordered" evidence="1">
    <location>
        <begin position="418"/>
        <end position="438"/>
    </location>
</feature>
<name>A0A7C8IBP1_9PLEO</name>
<accession>A0A7C8IBP1</accession>
<feature type="region of interest" description="Disordered" evidence="1">
    <location>
        <begin position="246"/>
        <end position="305"/>
    </location>
</feature>
<evidence type="ECO:0000259" key="2">
    <source>
        <dbReference type="Pfam" id="PF25534"/>
    </source>
</evidence>
<evidence type="ECO:0000313" key="4">
    <source>
        <dbReference type="Proteomes" id="UP000481861"/>
    </source>
</evidence>
<reference evidence="3 4" key="1">
    <citation type="submission" date="2020-01" db="EMBL/GenBank/DDBJ databases">
        <authorList>
            <consortium name="DOE Joint Genome Institute"/>
            <person name="Haridas S."/>
            <person name="Albert R."/>
            <person name="Binder M."/>
            <person name="Bloem J."/>
            <person name="Labutti K."/>
            <person name="Salamov A."/>
            <person name="Andreopoulos B."/>
            <person name="Baker S.E."/>
            <person name="Barry K."/>
            <person name="Bills G."/>
            <person name="Bluhm B.H."/>
            <person name="Cannon C."/>
            <person name="Castanera R."/>
            <person name="Culley D.E."/>
            <person name="Daum C."/>
            <person name="Ezra D."/>
            <person name="Gonzalez J.B."/>
            <person name="Henrissat B."/>
            <person name="Kuo A."/>
            <person name="Liang C."/>
            <person name="Lipzen A."/>
            <person name="Lutzoni F."/>
            <person name="Magnuson J."/>
            <person name="Mondo S."/>
            <person name="Nolan M."/>
            <person name="Ohm R."/>
            <person name="Pangilinan J."/>
            <person name="Park H.-J.H."/>
            <person name="Ramirez L."/>
            <person name="Alfaro M."/>
            <person name="Sun H."/>
            <person name="Tritt A."/>
            <person name="Yoshinaga Y."/>
            <person name="Zwiers L.-H.L."/>
            <person name="Turgeon B.G."/>
            <person name="Goodwin S.B."/>
            <person name="Spatafora J.W."/>
            <person name="Crous P.W."/>
            <person name="Grigoriev I.V."/>
        </authorList>
    </citation>
    <scope>NUCLEOTIDE SEQUENCE [LARGE SCALE GENOMIC DNA]</scope>
    <source>
        <strain evidence="3 4">CBS 611.86</strain>
    </source>
</reference>